<evidence type="ECO:0000313" key="1">
    <source>
        <dbReference type="EMBL" id="MDG2991085.1"/>
    </source>
</evidence>
<comment type="caution">
    <text evidence="1">The sequence shown here is derived from an EMBL/GenBank/DDBJ whole genome shotgun (WGS) entry which is preliminary data.</text>
</comment>
<gene>
    <name evidence="1" type="ORF">L3556_09125</name>
</gene>
<keyword evidence="2" id="KW-1185">Reference proteome</keyword>
<organism evidence="1 2">
    <name type="scientific">Candidatus Synechococcus calcipolaris G9</name>
    <dbReference type="NCBI Taxonomy" id="1497997"/>
    <lineage>
        <taxon>Bacteria</taxon>
        <taxon>Bacillati</taxon>
        <taxon>Cyanobacteriota</taxon>
        <taxon>Cyanophyceae</taxon>
        <taxon>Synechococcales</taxon>
        <taxon>Synechococcaceae</taxon>
        <taxon>Synechococcus</taxon>
    </lineage>
</organism>
<reference evidence="1" key="2">
    <citation type="submission" date="2022-01" db="EMBL/GenBank/DDBJ databases">
        <authorList>
            <person name="Zivanovic Y."/>
            <person name="Moreira D."/>
            <person name="Lopez-Garcia P."/>
        </authorList>
    </citation>
    <scope>NUCLEOTIDE SEQUENCE</scope>
    <source>
        <strain evidence="1">G9</strain>
    </source>
</reference>
<evidence type="ECO:0000313" key="2">
    <source>
        <dbReference type="Proteomes" id="UP001154265"/>
    </source>
</evidence>
<name>A0ABT6EZS9_9SYNE</name>
<protein>
    <submittedName>
        <fullName evidence="1">DUF4258 domain-containing protein</fullName>
    </submittedName>
</protein>
<dbReference type="InterPro" id="IPR025354">
    <property type="entry name" value="DUF4258"/>
</dbReference>
<dbReference type="Pfam" id="PF14076">
    <property type="entry name" value="DUF4258"/>
    <property type="match status" value="1"/>
</dbReference>
<reference evidence="1" key="1">
    <citation type="journal article" date="2022" name="Genome Biol. Evol.">
        <title>A New Gene Family Diagnostic for Intracellular Biomineralization of Amorphous Ca Carbonates by Cyanobacteria.</title>
        <authorList>
            <person name="Benzerara K."/>
            <person name="Duprat E."/>
            <person name="Bitard-Feildel T."/>
            <person name="Caumes G."/>
            <person name="Cassier-Chauvat C."/>
            <person name="Chauvat F."/>
            <person name="Dezi M."/>
            <person name="Diop S.I."/>
            <person name="Gaschignard G."/>
            <person name="Gorgen S."/>
            <person name="Gugger M."/>
            <person name="Lopez-Garcia P."/>
            <person name="Millet M."/>
            <person name="Skouri-Panet F."/>
            <person name="Moreira D."/>
            <person name="Callebaut I."/>
        </authorList>
    </citation>
    <scope>NUCLEOTIDE SEQUENCE</scope>
    <source>
        <strain evidence="1">G9</strain>
    </source>
</reference>
<proteinExistence type="predicted"/>
<dbReference type="Proteomes" id="UP001154265">
    <property type="component" value="Unassembled WGS sequence"/>
</dbReference>
<dbReference type="RefSeq" id="WP_277866964.1">
    <property type="nucleotide sequence ID" value="NZ_JAKKUT010000002.1"/>
</dbReference>
<accession>A0ABT6EZS9</accession>
<sequence>MKTLEEVKSQLQAGQFEFTRHAFKRAVERNISEAEIREASTKIEVIEDYPDDKYSPSCLLLGFTLANRALHLQVSRIESDNVKIITLYEPDSMQWMDYRRRKP</sequence>
<dbReference type="EMBL" id="JAKKUT010000002">
    <property type="protein sequence ID" value="MDG2991085.1"/>
    <property type="molecule type" value="Genomic_DNA"/>
</dbReference>